<keyword evidence="4" id="KW-0862">Zinc</keyword>
<keyword evidence="5" id="KW-0482">Metalloprotease</keyword>
<keyword evidence="3" id="KW-0378">Hydrolase</keyword>
<accession>A0A4R7SNP5</accession>
<dbReference type="OrthoDB" id="194892at2"/>
<dbReference type="InterPro" id="IPR037518">
    <property type="entry name" value="MPN"/>
</dbReference>
<dbReference type="PANTHER" id="PTHR30471">
    <property type="entry name" value="DNA REPAIR PROTEIN RADC"/>
    <property type="match status" value="1"/>
</dbReference>
<protein>
    <submittedName>
        <fullName evidence="7">DNA repair protein RadC</fullName>
    </submittedName>
</protein>
<gene>
    <name evidence="7" type="ORF">EI77_00097</name>
</gene>
<dbReference type="PROSITE" id="PS50249">
    <property type="entry name" value="MPN"/>
    <property type="match status" value="1"/>
</dbReference>
<dbReference type="PROSITE" id="PS01302">
    <property type="entry name" value="UPF0758"/>
    <property type="match status" value="1"/>
</dbReference>
<dbReference type="GO" id="GO:0046872">
    <property type="term" value="F:metal ion binding"/>
    <property type="evidence" value="ECO:0007669"/>
    <property type="project" value="UniProtKB-KW"/>
</dbReference>
<evidence type="ECO:0000256" key="3">
    <source>
        <dbReference type="ARBA" id="ARBA00022801"/>
    </source>
</evidence>
<dbReference type="InterPro" id="IPR025657">
    <property type="entry name" value="RadC_JAB"/>
</dbReference>
<comment type="caution">
    <text evidence="7">The sequence shown here is derived from an EMBL/GenBank/DDBJ whole genome shotgun (WGS) entry which is preliminary data.</text>
</comment>
<dbReference type="GO" id="GO:0006508">
    <property type="term" value="P:proteolysis"/>
    <property type="evidence" value="ECO:0007669"/>
    <property type="project" value="UniProtKB-KW"/>
</dbReference>
<dbReference type="InterPro" id="IPR020891">
    <property type="entry name" value="UPF0758_CS"/>
</dbReference>
<keyword evidence="8" id="KW-1185">Reference proteome</keyword>
<keyword evidence="2" id="KW-0479">Metal-binding</keyword>
<evidence type="ECO:0000313" key="8">
    <source>
        <dbReference type="Proteomes" id="UP000295662"/>
    </source>
</evidence>
<sequence length="197" mass="22207">MEPSRLKRESVTHEAACNRRRTAEKMTLKQLELFLPNPSNLPAQRRRKSAPQELKVISLRECPSPESLMLMDCPAKAVEYWHHHITASPNYNADVECVVVLVLSTRLRIKGHYLVSVGSLNEAMAHPRGVFRIAIMAAAHAIVLMHNHPSGDSSPSPADTSLTRRVREAGELLRIELCDHIIVGHQRYFSFKESCII</sequence>
<dbReference type="Pfam" id="PF04002">
    <property type="entry name" value="RadC"/>
    <property type="match status" value="1"/>
</dbReference>
<evidence type="ECO:0000256" key="5">
    <source>
        <dbReference type="ARBA" id="ARBA00023049"/>
    </source>
</evidence>
<name>A0A4R7SNP5_9BACT</name>
<evidence type="ECO:0000313" key="7">
    <source>
        <dbReference type="EMBL" id="TDU80800.1"/>
    </source>
</evidence>
<evidence type="ECO:0000256" key="2">
    <source>
        <dbReference type="ARBA" id="ARBA00022723"/>
    </source>
</evidence>
<dbReference type="InterPro" id="IPR001405">
    <property type="entry name" value="UPF0758"/>
</dbReference>
<dbReference type="Proteomes" id="UP000295662">
    <property type="component" value="Unassembled WGS sequence"/>
</dbReference>
<dbReference type="EMBL" id="SOCA01000001">
    <property type="protein sequence ID" value="TDU80800.1"/>
    <property type="molecule type" value="Genomic_DNA"/>
</dbReference>
<dbReference type="RefSeq" id="WP_133792796.1">
    <property type="nucleotide sequence ID" value="NZ_SOCA01000001.1"/>
</dbReference>
<dbReference type="Gene3D" id="3.40.140.10">
    <property type="entry name" value="Cytidine Deaminase, domain 2"/>
    <property type="match status" value="1"/>
</dbReference>
<organism evidence="7 8">
    <name type="scientific">Prosthecobacter fusiformis</name>
    <dbReference type="NCBI Taxonomy" id="48464"/>
    <lineage>
        <taxon>Bacteria</taxon>
        <taxon>Pseudomonadati</taxon>
        <taxon>Verrucomicrobiota</taxon>
        <taxon>Verrucomicrobiia</taxon>
        <taxon>Verrucomicrobiales</taxon>
        <taxon>Verrucomicrobiaceae</taxon>
        <taxon>Prosthecobacter</taxon>
    </lineage>
</organism>
<dbReference type="PANTHER" id="PTHR30471:SF3">
    <property type="entry name" value="UPF0758 PROTEIN YEES-RELATED"/>
    <property type="match status" value="1"/>
</dbReference>
<feature type="domain" description="MPN" evidence="6">
    <location>
        <begin position="70"/>
        <end position="197"/>
    </location>
</feature>
<evidence type="ECO:0000256" key="1">
    <source>
        <dbReference type="ARBA" id="ARBA00022670"/>
    </source>
</evidence>
<proteinExistence type="predicted"/>
<evidence type="ECO:0000259" key="6">
    <source>
        <dbReference type="PROSITE" id="PS50249"/>
    </source>
</evidence>
<reference evidence="7 8" key="1">
    <citation type="submission" date="2019-03" db="EMBL/GenBank/DDBJ databases">
        <title>Genomic Encyclopedia of Archaeal and Bacterial Type Strains, Phase II (KMG-II): from individual species to whole genera.</title>
        <authorList>
            <person name="Goeker M."/>
        </authorList>
    </citation>
    <scope>NUCLEOTIDE SEQUENCE [LARGE SCALE GENOMIC DNA]</scope>
    <source>
        <strain evidence="7 8">ATCC 25309</strain>
    </source>
</reference>
<dbReference type="AlphaFoldDB" id="A0A4R7SNP5"/>
<evidence type="ECO:0000256" key="4">
    <source>
        <dbReference type="ARBA" id="ARBA00022833"/>
    </source>
</evidence>
<keyword evidence="1" id="KW-0645">Protease</keyword>
<dbReference type="GO" id="GO:0008237">
    <property type="term" value="F:metallopeptidase activity"/>
    <property type="evidence" value="ECO:0007669"/>
    <property type="project" value="UniProtKB-KW"/>
</dbReference>
<dbReference type="CDD" id="cd08071">
    <property type="entry name" value="MPN_DUF2466"/>
    <property type="match status" value="1"/>
</dbReference>